<dbReference type="KEGG" id="ssl:SS1G_09404"/>
<reference evidence="2" key="1">
    <citation type="journal article" date="2011" name="PLoS Genet.">
        <title>Genomic analysis of the necrotrophic fungal pathogens Sclerotinia sclerotiorum and Botrytis cinerea.</title>
        <authorList>
            <person name="Amselem J."/>
            <person name="Cuomo C.A."/>
            <person name="van Kan J.A."/>
            <person name="Viaud M."/>
            <person name="Benito E.P."/>
            <person name="Couloux A."/>
            <person name="Coutinho P.M."/>
            <person name="de Vries R.P."/>
            <person name="Dyer P.S."/>
            <person name="Fillinger S."/>
            <person name="Fournier E."/>
            <person name="Gout L."/>
            <person name="Hahn M."/>
            <person name="Kohn L."/>
            <person name="Lapalu N."/>
            <person name="Plummer K.M."/>
            <person name="Pradier J.M."/>
            <person name="Quevillon E."/>
            <person name="Sharon A."/>
            <person name="Simon A."/>
            <person name="ten Have A."/>
            <person name="Tudzynski B."/>
            <person name="Tudzynski P."/>
            <person name="Wincker P."/>
            <person name="Andrew M."/>
            <person name="Anthouard V."/>
            <person name="Beever R.E."/>
            <person name="Beffa R."/>
            <person name="Benoit I."/>
            <person name="Bouzid O."/>
            <person name="Brault B."/>
            <person name="Chen Z."/>
            <person name="Choquer M."/>
            <person name="Collemare J."/>
            <person name="Cotton P."/>
            <person name="Danchin E.G."/>
            <person name="Da Silva C."/>
            <person name="Gautier A."/>
            <person name="Giraud C."/>
            <person name="Giraud T."/>
            <person name="Gonzalez C."/>
            <person name="Grossetete S."/>
            <person name="Guldener U."/>
            <person name="Henrissat B."/>
            <person name="Howlett B.J."/>
            <person name="Kodira C."/>
            <person name="Kretschmer M."/>
            <person name="Lappartient A."/>
            <person name="Leroch M."/>
            <person name="Levis C."/>
            <person name="Mauceli E."/>
            <person name="Neuveglise C."/>
            <person name="Oeser B."/>
            <person name="Pearson M."/>
            <person name="Poulain J."/>
            <person name="Poussereau N."/>
            <person name="Quesneville H."/>
            <person name="Rascle C."/>
            <person name="Schumacher J."/>
            <person name="Segurens B."/>
            <person name="Sexton A."/>
            <person name="Silva E."/>
            <person name="Sirven C."/>
            <person name="Soanes D.M."/>
            <person name="Talbot N.J."/>
            <person name="Templeton M."/>
            <person name="Yandava C."/>
            <person name="Yarden O."/>
            <person name="Zeng Q."/>
            <person name="Rollins J.A."/>
            <person name="Lebrun M.H."/>
            <person name="Dickman M."/>
        </authorList>
    </citation>
    <scope>NUCLEOTIDE SEQUENCE [LARGE SCALE GENOMIC DNA]</scope>
    <source>
        <strain evidence="2">ATCC 18683 / 1980 / Ss-1</strain>
    </source>
</reference>
<protein>
    <submittedName>
        <fullName evidence="1">Uncharacterized protein</fullName>
    </submittedName>
</protein>
<gene>
    <name evidence="1" type="ORF">SS1G_09404</name>
</gene>
<dbReference type="InParanoid" id="A7EVP5"/>
<name>A7EVP5_SCLS1</name>
<dbReference type="AlphaFoldDB" id="A7EVP5"/>
<keyword evidence="2" id="KW-1185">Reference proteome</keyword>
<dbReference type="RefSeq" id="XP_001589682.1">
    <property type="nucleotide sequence ID" value="XM_001589632.1"/>
</dbReference>
<sequence>MVLQQGGKLLYDDVANAVVLYIMHELWVQWSQKDWDNWEPWDV</sequence>
<dbReference type="HOGENOM" id="CLU_3242432_0_0_1"/>
<dbReference type="GeneID" id="5485904"/>
<organism evidence="1 2">
    <name type="scientific">Sclerotinia sclerotiorum (strain ATCC 18683 / 1980 / Ss-1)</name>
    <name type="common">White mold</name>
    <name type="synonym">Whetzelinia sclerotiorum</name>
    <dbReference type="NCBI Taxonomy" id="665079"/>
    <lineage>
        <taxon>Eukaryota</taxon>
        <taxon>Fungi</taxon>
        <taxon>Dikarya</taxon>
        <taxon>Ascomycota</taxon>
        <taxon>Pezizomycotina</taxon>
        <taxon>Leotiomycetes</taxon>
        <taxon>Helotiales</taxon>
        <taxon>Sclerotiniaceae</taxon>
        <taxon>Sclerotinia</taxon>
    </lineage>
</organism>
<proteinExistence type="predicted"/>
<evidence type="ECO:0000313" key="1">
    <source>
        <dbReference type="EMBL" id="EDN93537.1"/>
    </source>
</evidence>
<dbReference type="EMBL" id="CH476633">
    <property type="protein sequence ID" value="EDN93537.1"/>
    <property type="molecule type" value="Genomic_DNA"/>
</dbReference>
<dbReference type="Proteomes" id="UP000001312">
    <property type="component" value="Unassembled WGS sequence"/>
</dbReference>
<accession>A7EVP5</accession>
<evidence type="ECO:0000313" key="2">
    <source>
        <dbReference type="Proteomes" id="UP000001312"/>
    </source>
</evidence>